<keyword evidence="10" id="KW-1185">Reference proteome</keyword>
<evidence type="ECO:0000256" key="5">
    <source>
        <dbReference type="ARBA" id="ARBA00022827"/>
    </source>
</evidence>
<sequence length="390" mass="43783">MVGATVALGLAQAGFDVTLLERRAPSLEWSDDAPYQTRVSALTRASENILKRLNAWAGIERRRCHAFTDMHVWESVSDAEVHFDARDVQEPNLGYVVENNVIQAALWEQIPDYPNLHLIVGQTPTDLILENDQAWLILDNGVRLQARLVVGADGALSKTRDMAGIAVQEHDYQQCAVVGCVKTELSNQDTCWQRYQAEGPFAYLAMDNNMSSIAWYLPVEQMQWALSLSDDAFAAAIAEASGHKLGEVVEVGERSAFPLVRRHAEQYVKPHFVLVGDAAHTVHPQAGQGVNLGLLDAAALVEVLTEAKQANPEHWDRFAVLRRYERWRRGDNVIVQRSMEGFDWLFKQDQGLKNQFRQWVLPLADQAKPLKRWLMSQALNGREVLPALAK</sequence>
<gene>
    <name evidence="9" type="ORF">EPV75_08400</name>
</gene>
<evidence type="ECO:0000256" key="4">
    <source>
        <dbReference type="ARBA" id="ARBA00022630"/>
    </source>
</evidence>
<evidence type="ECO:0000256" key="6">
    <source>
        <dbReference type="ARBA" id="ARBA00023002"/>
    </source>
</evidence>
<dbReference type="PANTHER" id="PTHR43876">
    <property type="entry name" value="UBIQUINONE BIOSYNTHESIS MONOOXYGENASE COQ6, MITOCHONDRIAL"/>
    <property type="match status" value="1"/>
</dbReference>
<organism evidence="9 10">
    <name type="scientific">Hydrogenovibrio thermophilus</name>
    <dbReference type="NCBI Taxonomy" id="265883"/>
    <lineage>
        <taxon>Bacteria</taxon>
        <taxon>Pseudomonadati</taxon>
        <taxon>Pseudomonadota</taxon>
        <taxon>Gammaproteobacteria</taxon>
        <taxon>Thiotrichales</taxon>
        <taxon>Piscirickettsiaceae</taxon>
        <taxon>Hydrogenovibrio</taxon>
    </lineage>
</organism>
<name>A0A410H6D1_9GAMM</name>
<evidence type="ECO:0000259" key="8">
    <source>
        <dbReference type="Pfam" id="PF01494"/>
    </source>
</evidence>
<evidence type="ECO:0000313" key="9">
    <source>
        <dbReference type="EMBL" id="QAB16481.1"/>
    </source>
</evidence>
<dbReference type="SUPFAM" id="SSF51905">
    <property type="entry name" value="FAD/NAD(P)-binding domain"/>
    <property type="match status" value="1"/>
</dbReference>
<protein>
    <submittedName>
        <fullName evidence="9">Ubiquinone biosynthesis protein</fullName>
    </submittedName>
</protein>
<keyword evidence="6" id="KW-0560">Oxidoreductase</keyword>
<dbReference type="AlphaFoldDB" id="A0A410H6D1"/>
<comment type="similarity">
    <text evidence="3">Belongs to the UbiH/COQ6 family.</text>
</comment>
<dbReference type="GO" id="GO:0016705">
    <property type="term" value="F:oxidoreductase activity, acting on paired donors, with incorporation or reduction of molecular oxygen"/>
    <property type="evidence" value="ECO:0007669"/>
    <property type="project" value="InterPro"/>
</dbReference>
<proteinExistence type="inferred from homology"/>
<evidence type="ECO:0000256" key="3">
    <source>
        <dbReference type="ARBA" id="ARBA00005349"/>
    </source>
</evidence>
<dbReference type="KEGG" id="htr:EPV75_08400"/>
<feature type="domain" description="FAD-binding" evidence="8">
    <location>
        <begin position="142"/>
        <end position="316"/>
    </location>
</feature>
<reference evidence="9 10" key="1">
    <citation type="journal article" date="2018" name="Environ. Microbiol.">
        <title>Genomes of ubiquitous marine and hypersaline Hydrogenovibrio, Thiomicrorhabdus and Thiomicrospira spp. encode a diversity of mechanisms to sustain chemolithoautotrophy in heterogeneous environments.</title>
        <authorList>
            <person name="Scott K.M."/>
            <person name="Williams J."/>
            <person name="Porter C.M.B."/>
            <person name="Russel S."/>
            <person name="Harmer T.L."/>
            <person name="Paul J.H."/>
            <person name="Antonen K.M."/>
            <person name="Bridges M.K."/>
            <person name="Camper G.J."/>
            <person name="Campla C.K."/>
            <person name="Casella L.G."/>
            <person name="Chase E."/>
            <person name="Conrad J.W."/>
            <person name="Cruz M.C."/>
            <person name="Dunlap D.S."/>
            <person name="Duran L."/>
            <person name="Fahsbender E.M."/>
            <person name="Goldsmith D.B."/>
            <person name="Keeley R.F."/>
            <person name="Kondoff M.R."/>
            <person name="Kussy B.I."/>
            <person name="Lane M.K."/>
            <person name="Lawler S."/>
            <person name="Leigh B.A."/>
            <person name="Lewis C."/>
            <person name="Lostal L.M."/>
            <person name="Marking D."/>
            <person name="Mancera P.A."/>
            <person name="McClenthan E.C."/>
            <person name="McIntyre E.A."/>
            <person name="Mine J.A."/>
            <person name="Modi S."/>
            <person name="Moore B.D."/>
            <person name="Morgan W.A."/>
            <person name="Nelson K.M."/>
            <person name="Nguyen K.N."/>
            <person name="Ogburn N."/>
            <person name="Parrino D.G."/>
            <person name="Pedapudi A.D."/>
            <person name="Pelham R.P."/>
            <person name="Preece A.M."/>
            <person name="Rampersad E.A."/>
            <person name="Richardson J.C."/>
            <person name="Rodgers C.M."/>
            <person name="Schaffer B.L."/>
            <person name="Sheridan N.E."/>
            <person name="Solone M.R."/>
            <person name="Staley Z.R."/>
            <person name="Tabuchi M."/>
            <person name="Waide R.J."/>
            <person name="Wanjugi P.W."/>
            <person name="Young S."/>
            <person name="Clum A."/>
            <person name="Daum C."/>
            <person name="Huntemann M."/>
            <person name="Ivanova N."/>
            <person name="Kyrpides N."/>
            <person name="Mikhailova N."/>
            <person name="Palaniappan K."/>
            <person name="Pillay M."/>
            <person name="Reddy T.B.K."/>
            <person name="Shapiro N."/>
            <person name="Stamatis D."/>
            <person name="Varghese N."/>
            <person name="Woyke T."/>
            <person name="Boden R."/>
            <person name="Freyermuth S.K."/>
            <person name="Kerfeld C.A."/>
        </authorList>
    </citation>
    <scope>NUCLEOTIDE SEQUENCE [LARGE SCALE GENOMIC DNA]</scope>
    <source>
        <strain evidence="9 10">JR-2</strain>
    </source>
</reference>
<keyword evidence="5" id="KW-0274">FAD</keyword>
<dbReference type="GO" id="GO:0006744">
    <property type="term" value="P:ubiquinone biosynthetic process"/>
    <property type="evidence" value="ECO:0007669"/>
    <property type="project" value="UniProtKB-UniPathway"/>
</dbReference>
<keyword evidence="7" id="KW-0503">Monooxygenase</keyword>
<dbReference type="UniPathway" id="UPA00232"/>
<dbReference type="GO" id="GO:0004497">
    <property type="term" value="F:monooxygenase activity"/>
    <property type="evidence" value="ECO:0007669"/>
    <property type="project" value="UniProtKB-KW"/>
</dbReference>
<evidence type="ECO:0000256" key="7">
    <source>
        <dbReference type="ARBA" id="ARBA00023033"/>
    </source>
</evidence>
<dbReference type="Proteomes" id="UP000285478">
    <property type="component" value="Chromosome"/>
</dbReference>
<dbReference type="InterPro" id="IPR002938">
    <property type="entry name" value="FAD-bd"/>
</dbReference>
<evidence type="ECO:0000313" key="10">
    <source>
        <dbReference type="Proteomes" id="UP000285478"/>
    </source>
</evidence>
<dbReference type="InterPro" id="IPR010971">
    <property type="entry name" value="UbiH/COQ6"/>
</dbReference>
<comment type="cofactor">
    <cofactor evidence="1">
        <name>FAD</name>
        <dbReference type="ChEBI" id="CHEBI:57692"/>
    </cofactor>
</comment>
<dbReference type="Gene3D" id="3.50.50.60">
    <property type="entry name" value="FAD/NAD(P)-binding domain"/>
    <property type="match status" value="2"/>
</dbReference>
<comment type="pathway">
    <text evidence="2">Cofactor biosynthesis; ubiquinone biosynthesis.</text>
</comment>
<accession>A0A410H6D1</accession>
<dbReference type="PRINTS" id="PR00420">
    <property type="entry name" value="RNGMNOXGNASE"/>
</dbReference>
<dbReference type="NCBIfam" id="TIGR01988">
    <property type="entry name" value="Ubi-OHases"/>
    <property type="match status" value="1"/>
</dbReference>
<dbReference type="InterPro" id="IPR036188">
    <property type="entry name" value="FAD/NAD-bd_sf"/>
</dbReference>
<keyword evidence="9" id="KW-0830">Ubiquinone</keyword>
<dbReference type="InterPro" id="IPR051205">
    <property type="entry name" value="UbiH/COQ6_monooxygenase"/>
</dbReference>
<dbReference type="Pfam" id="PF01494">
    <property type="entry name" value="FAD_binding_3"/>
    <property type="match status" value="1"/>
</dbReference>
<dbReference type="GO" id="GO:0071949">
    <property type="term" value="F:FAD binding"/>
    <property type="evidence" value="ECO:0007669"/>
    <property type="project" value="InterPro"/>
</dbReference>
<evidence type="ECO:0000256" key="1">
    <source>
        <dbReference type="ARBA" id="ARBA00001974"/>
    </source>
</evidence>
<keyword evidence="4" id="KW-0285">Flavoprotein</keyword>
<dbReference type="EMBL" id="CP035033">
    <property type="protein sequence ID" value="QAB16481.1"/>
    <property type="molecule type" value="Genomic_DNA"/>
</dbReference>
<dbReference type="PANTHER" id="PTHR43876:SF7">
    <property type="entry name" value="UBIQUINONE BIOSYNTHESIS MONOOXYGENASE COQ6, MITOCHONDRIAL"/>
    <property type="match status" value="1"/>
</dbReference>
<evidence type="ECO:0000256" key="2">
    <source>
        <dbReference type="ARBA" id="ARBA00004749"/>
    </source>
</evidence>